<dbReference type="GO" id="GO:0004386">
    <property type="term" value="F:helicase activity"/>
    <property type="evidence" value="ECO:0007669"/>
    <property type="project" value="UniProtKB-KW"/>
</dbReference>
<name>A0A3G5AE30_9VIRU</name>
<keyword evidence="2" id="KW-0378">Hydrolase</keyword>
<organism evidence="2">
    <name type="scientific">Hyperionvirus sp</name>
    <dbReference type="NCBI Taxonomy" id="2487770"/>
    <lineage>
        <taxon>Viruses</taxon>
        <taxon>Varidnaviria</taxon>
        <taxon>Bamfordvirae</taxon>
        <taxon>Nucleocytoviricota</taxon>
        <taxon>Megaviricetes</taxon>
        <taxon>Imitervirales</taxon>
        <taxon>Mimiviridae</taxon>
        <taxon>Klosneuvirinae</taxon>
    </lineage>
</organism>
<keyword evidence="2" id="KW-0347">Helicase</keyword>
<reference evidence="2" key="1">
    <citation type="submission" date="2018-10" db="EMBL/GenBank/DDBJ databases">
        <title>Hidden diversity of soil giant viruses.</title>
        <authorList>
            <person name="Schulz F."/>
            <person name="Alteio L."/>
            <person name="Goudeau D."/>
            <person name="Ryan E.M."/>
            <person name="Malmstrom R.R."/>
            <person name="Blanchard J."/>
            <person name="Woyke T."/>
        </authorList>
    </citation>
    <scope>NUCLEOTIDE SEQUENCE</scope>
    <source>
        <strain evidence="2">HYV1</strain>
    </source>
</reference>
<evidence type="ECO:0000259" key="1">
    <source>
        <dbReference type="Pfam" id="PF00929"/>
    </source>
</evidence>
<dbReference type="InterPro" id="IPR013520">
    <property type="entry name" value="Ribonucl_H"/>
</dbReference>
<keyword evidence="2" id="KW-0547">Nucleotide-binding</keyword>
<evidence type="ECO:0000313" key="2">
    <source>
        <dbReference type="EMBL" id="AYV84864.1"/>
    </source>
</evidence>
<proteinExistence type="predicted"/>
<dbReference type="EMBL" id="MK072427">
    <property type="protein sequence ID" value="AYV84864.1"/>
    <property type="molecule type" value="Genomic_DNA"/>
</dbReference>
<accession>A0A3G5AE30</accession>
<dbReference type="Pfam" id="PF00929">
    <property type="entry name" value="RNase_T"/>
    <property type="match status" value="1"/>
</dbReference>
<feature type="domain" description="Exonuclease" evidence="1">
    <location>
        <begin position="59"/>
        <end position="145"/>
    </location>
</feature>
<protein>
    <submittedName>
        <fullName evidence="2">UvrD/REp helicase family protein</fullName>
    </submittedName>
</protein>
<dbReference type="Gene3D" id="3.30.420.10">
    <property type="entry name" value="Ribonuclease H-like superfamily/Ribonuclease H"/>
    <property type="match status" value="1"/>
</dbReference>
<dbReference type="InterPro" id="IPR036397">
    <property type="entry name" value="RNaseH_sf"/>
</dbReference>
<feature type="non-terminal residue" evidence="2">
    <location>
        <position position="147"/>
    </location>
</feature>
<dbReference type="InterPro" id="IPR012337">
    <property type="entry name" value="RNaseH-like_sf"/>
</dbReference>
<sequence>MLLYDLALNKKVTKSKYNIFNLKDGLQYELSLEFNNAYYFDFLSTIAQAASLKLNNVKLVYDLETTGLIDNGSIPDILQICVLDYDTRNVFYNDYVDVGYSIPTFITELTGIKNRDIKGKPTIAQTISMIRERFQDIMSVKLIAHNG</sequence>
<dbReference type="SUPFAM" id="SSF53098">
    <property type="entry name" value="Ribonuclease H-like"/>
    <property type="match status" value="1"/>
</dbReference>
<keyword evidence="2" id="KW-0067">ATP-binding</keyword>
<gene>
    <name evidence="2" type="ORF">Hyperionvirus45_13</name>
</gene>
<dbReference type="GO" id="GO:0003676">
    <property type="term" value="F:nucleic acid binding"/>
    <property type="evidence" value="ECO:0007669"/>
    <property type="project" value="InterPro"/>
</dbReference>